<feature type="chain" id="PRO_5047099387" description="DUF3157 family protein" evidence="1">
    <location>
        <begin position="29"/>
        <end position="182"/>
    </location>
</feature>
<dbReference type="Proteomes" id="UP001228044">
    <property type="component" value="Unassembled WGS sequence"/>
</dbReference>
<keyword evidence="3" id="KW-1185">Reference proteome</keyword>
<reference evidence="2 3" key="1">
    <citation type="submission" date="2023-06" db="EMBL/GenBank/DDBJ databases">
        <title>Pelomonas sp. PFR6 16S ribosomal RNA gene Genome sequencing and assembly.</title>
        <authorList>
            <person name="Woo H."/>
        </authorList>
    </citation>
    <scope>NUCLEOTIDE SEQUENCE [LARGE SCALE GENOMIC DNA]</scope>
    <source>
        <strain evidence="2 3">PFR6</strain>
    </source>
</reference>
<keyword evidence="1" id="KW-0732">Signal</keyword>
<accession>A0ABT8DPF3</accession>
<evidence type="ECO:0000256" key="1">
    <source>
        <dbReference type="SAM" id="SignalP"/>
    </source>
</evidence>
<protein>
    <recommendedName>
        <fullName evidence="4">DUF3157 family protein</fullName>
    </recommendedName>
</protein>
<feature type="signal peptide" evidence="1">
    <location>
        <begin position="1"/>
        <end position="28"/>
    </location>
</feature>
<comment type="caution">
    <text evidence="2">The sequence shown here is derived from an EMBL/GenBank/DDBJ whole genome shotgun (WGS) entry which is preliminary data.</text>
</comment>
<evidence type="ECO:0008006" key="4">
    <source>
        <dbReference type="Google" id="ProtNLM"/>
    </source>
</evidence>
<name>A0ABT8DPF3_9BURK</name>
<dbReference type="EMBL" id="JAUHHC010000002">
    <property type="protein sequence ID" value="MDN3920215.1"/>
    <property type="molecule type" value="Genomic_DNA"/>
</dbReference>
<gene>
    <name evidence="2" type="ORF">QWJ38_07980</name>
</gene>
<evidence type="ECO:0000313" key="2">
    <source>
        <dbReference type="EMBL" id="MDN3920215.1"/>
    </source>
</evidence>
<organism evidence="2 3">
    <name type="scientific">Roseateles violae</name>
    <dbReference type="NCBI Taxonomy" id="3058042"/>
    <lineage>
        <taxon>Bacteria</taxon>
        <taxon>Pseudomonadati</taxon>
        <taxon>Pseudomonadota</taxon>
        <taxon>Betaproteobacteria</taxon>
        <taxon>Burkholderiales</taxon>
        <taxon>Sphaerotilaceae</taxon>
        <taxon>Roseateles</taxon>
    </lineage>
</organism>
<proteinExistence type="predicted"/>
<evidence type="ECO:0000313" key="3">
    <source>
        <dbReference type="Proteomes" id="UP001228044"/>
    </source>
</evidence>
<sequence length="182" mass="19977">MKQRLAKRSPLAALLGAALLALAPPARADFELTDANGRQILLKDDGTWSYVDAKAGAAKLKAEQRAELVLQRRVEAPGGCRFELNLANKLPYEITSLVPDFSVYRGELVYSTQLLGFGPLKPGDRQSRSLQFEGIACGEISRLQVLGADRCEMGELNKFSDVKGRCLGLIRVQPSDELKFNK</sequence>